<dbReference type="InterPro" id="IPR036909">
    <property type="entry name" value="Cyt_c-like_dom_sf"/>
</dbReference>
<dbReference type="PANTHER" id="PTHR35008">
    <property type="entry name" value="BLL4482 PROTEIN-RELATED"/>
    <property type="match status" value="1"/>
</dbReference>
<gene>
    <name evidence="7" type="ORF">F9B85_07275</name>
</gene>
<evidence type="ECO:0000256" key="3">
    <source>
        <dbReference type="ARBA" id="ARBA00023004"/>
    </source>
</evidence>
<dbReference type="SUPFAM" id="SSF46626">
    <property type="entry name" value="Cytochrome c"/>
    <property type="match status" value="2"/>
</dbReference>
<dbReference type="EMBL" id="WBXO01000004">
    <property type="protein sequence ID" value="KAB2953057.1"/>
    <property type="molecule type" value="Genomic_DNA"/>
</dbReference>
<comment type="caution">
    <text evidence="7">The sequence shown here is derived from an EMBL/GenBank/DDBJ whole genome shotgun (WGS) entry which is preliminary data.</text>
</comment>
<dbReference type="GO" id="GO:0009055">
    <property type="term" value="F:electron transfer activity"/>
    <property type="evidence" value="ECO:0007669"/>
    <property type="project" value="InterPro"/>
</dbReference>
<proteinExistence type="predicted"/>
<keyword evidence="8" id="KW-1185">Reference proteome</keyword>
<feature type="region of interest" description="Disordered" evidence="5">
    <location>
        <begin position="227"/>
        <end position="249"/>
    </location>
</feature>
<dbReference type="InterPro" id="IPR051459">
    <property type="entry name" value="Cytochrome_c-type_DH"/>
</dbReference>
<dbReference type="GO" id="GO:0020037">
    <property type="term" value="F:heme binding"/>
    <property type="evidence" value="ECO:0007669"/>
    <property type="project" value="InterPro"/>
</dbReference>
<sequence>MMEKQGGFKLDNRKVIMFASSALLLLGLLIAPTLQAKGQMFQGSQIYATYCYECHGAEGRGIEGLRTATLNNEAFLEVADDEYWHKTIRLGRPVHDMPGYGPEVITDRQVEYLVEYIRAWAPQVTAMEYNDDKIAGDPLKGKEYYNMLCMACHGPQGEGILGPSLTDPAFLASASDEFILQSIVKGRPGTTMPGYPDSQDIRNVVSYLRTFEVELENGQLPEDLVLPGQFVEEPKSDATDSEEDVEEEQ</sequence>
<organism evidence="7 8">
    <name type="scientific">Heliorestis acidaminivorans</name>
    <dbReference type="NCBI Taxonomy" id="553427"/>
    <lineage>
        <taxon>Bacteria</taxon>
        <taxon>Bacillati</taxon>
        <taxon>Bacillota</taxon>
        <taxon>Clostridia</taxon>
        <taxon>Eubacteriales</taxon>
        <taxon>Heliobacteriaceae</taxon>
        <taxon>Heliorestis</taxon>
    </lineage>
</organism>
<feature type="domain" description="Cytochrome c" evidence="6">
    <location>
        <begin position="38"/>
        <end position="121"/>
    </location>
</feature>
<keyword evidence="1 4" id="KW-0349">Heme</keyword>
<reference evidence="7 8" key="1">
    <citation type="submission" date="2019-10" db="EMBL/GenBank/DDBJ databases">
        <title>Whole-genome sequence of the extremophile Heliorestis acidaminivorans DSM 24790.</title>
        <authorList>
            <person name="Kyndt J.A."/>
            <person name="Meyer T.E."/>
        </authorList>
    </citation>
    <scope>NUCLEOTIDE SEQUENCE [LARGE SCALE GENOMIC DNA]</scope>
    <source>
        <strain evidence="7 8">DSM 24790</strain>
    </source>
</reference>
<evidence type="ECO:0000256" key="5">
    <source>
        <dbReference type="SAM" id="MobiDB-lite"/>
    </source>
</evidence>
<name>A0A6I0F1J0_9FIRM</name>
<evidence type="ECO:0000313" key="8">
    <source>
        <dbReference type="Proteomes" id="UP000468766"/>
    </source>
</evidence>
<dbReference type="InterPro" id="IPR009056">
    <property type="entry name" value="Cyt_c-like_dom"/>
</dbReference>
<feature type="compositionally biased region" description="Acidic residues" evidence="5">
    <location>
        <begin position="239"/>
        <end position="249"/>
    </location>
</feature>
<dbReference type="Proteomes" id="UP000468766">
    <property type="component" value="Unassembled WGS sequence"/>
</dbReference>
<accession>A0A6I0F1J0</accession>
<dbReference type="PROSITE" id="PS51007">
    <property type="entry name" value="CYTC"/>
    <property type="match status" value="2"/>
</dbReference>
<dbReference type="Gene3D" id="1.10.760.10">
    <property type="entry name" value="Cytochrome c-like domain"/>
    <property type="match status" value="2"/>
</dbReference>
<evidence type="ECO:0000256" key="4">
    <source>
        <dbReference type="PROSITE-ProRule" id="PRU00433"/>
    </source>
</evidence>
<dbReference type="Pfam" id="PF13442">
    <property type="entry name" value="Cytochrome_CBB3"/>
    <property type="match status" value="2"/>
</dbReference>
<dbReference type="PANTHER" id="PTHR35008:SF8">
    <property type="entry name" value="ALCOHOL DEHYDROGENASE CYTOCHROME C SUBUNIT"/>
    <property type="match status" value="1"/>
</dbReference>
<evidence type="ECO:0000256" key="1">
    <source>
        <dbReference type="ARBA" id="ARBA00022617"/>
    </source>
</evidence>
<keyword evidence="3 4" id="KW-0408">Iron</keyword>
<keyword evidence="2 4" id="KW-0479">Metal-binding</keyword>
<feature type="domain" description="Cytochrome c" evidence="6">
    <location>
        <begin position="136"/>
        <end position="212"/>
    </location>
</feature>
<evidence type="ECO:0000313" key="7">
    <source>
        <dbReference type="EMBL" id="KAB2953057.1"/>
    </source>
</evidence>
<dbReference type="AlphaFoldDB" id="A0A6I0F1J0"/>
<dbReference type="OrthoDB" id="9779283at2"/>
<evidence type="ECO:0000256" key="2">
    <source>
        <dbReference type="ARBA" id="ARBA00022723"/>
    </source>
</evidence>
<evidence type="ECO:0000259" key="6">
    <source>
        <dbReference type="PROSITE" id="PS51007"/>
    </source>
</evidence>
<dbReference type="GO" id="GO:0046872">
    <property type="term" value="F:metal ion binding"/>
    <property type="evidence" value="ECO:0007669"/>
    <property type="project" value="UniProtKB-KW"/>
</dbReference>
<protein>
    <submittedName>
        <fullName evidence="7">C-type cytochrome</fullName>
    </submittedName>
</protein>